<dbReference type="Gene3D" id="3.40.50.2000">
    <property type="entry name" value="Glycogen Phosphorylase B"/>
    <property type="match status" value="2"/>
</dbReference>
<evidence type="ECO:0000256" key="2">
    <source>
        <dbReference type="ARBA" id="ARBA00022679"/>
    </source>
</evidence>
<dbReference type="PROSITE" id="PS00375">
    <property type="entry name" value="UDPGT"/>
    <property type="match status" value="1"/>
</dbReference>
<dbReference type="InterPro" id="IPR002213">
    <property type="entry name" value="UDP_glucos_trans"/>
</dbReference>
<dbReference type="Pfam" id="PF00201">
    <property type="entry name" value="UDPGT"/>
    <property type="match status" value="1"/>
</dbReference>
<dbReference type="OMA" id="ERRMIAT"/>
<dbReference type="PANTHER" id="PTHR11926:SF774">
    <property type="entry name" value="UDP-GLYCOSYLTRANSFERASE 85A1-RELATED"/>
    <property type="match status" value="1"/>
</dbReference>
<dbReference type="Pfam" id="PF26168">
    <property type="entry name" value="Glyco_transf_N"/>
    <property type="match status" value="1"/>
</dbReference>
<dbReference type="EC" id="2.4.1.-" evidence="4"/>
<sequence length="492" mass="55719">MESKQTTKPQHVVCIPFPAQGHINPMFKLAKILHAKGFHITFVNTEYNHQRLLKFRGPHSLDGLSDFRYETFPDGLPLSNIDGTQDIPSLCKSTTENGTLPIRNLIKKLNNSTVSSCVPPVTSIISDGCMSFTLDVAKEMDIPEFLFWTPSACGFMCYLHYKDLVEKGLVPLKDNNYLVNGYLETTLNWIDGMSNIIRLMDMPSFVRTTDINDIMLNFLMRESNRASCGTSIILNTFYTLEHSVLKAMTSILPPIYDIGPLHLLYKEMVVQGGEKSDSGCYLMGSNLHLWKEDSKCLEWLNSKSLGSIVYVNFGSITVMTNQQMVEFAWGLCNSNKEFLWIIRPDLVRGDTAILPEGFLEKTKDRSFLTSWCPQEDVLGHPAIGGFLTHCGWNSTLESICNGVPMLCWPFFAEQQTNCRYSYMKWGIGLEINNDVKREDVTILIIELMDGEKGREMRKNAQEWKVKAIAATQKGGTSFIKMEKLVNEVLTQF</sequence>
<protein>
    <recommendedName>
        <fullName evidence="4">Glycosyltransferase</fullName>
        <ecNumber evidence="4">2.4.1.-</ecNumber>
    </recommendedName>
</protein>
<dbReference type="OrthoDB" id="5835829at2759"/>
<dbReference type="GO" id="GO:0035251">
    <property type="term" value="F:UDP-glucosyltransferase activity"/>
    <property type="evidence" value="ECO:0000318"/>
    <property type="project" value="GO_Central"/>
</dbReference>
<comment type="similarity">
    <text evidence="1 3">Belongs to the UDP-glycosyltransferase family.</text>
</comment>
<evidence type="ECO:0000256" key="3">
    <source>
        <dbReference type="RuleBase" id="RU003718"/>
    </source>
</evidence>
<reference evidence="7" key="1">
    <citation type="journal article" date="2016" name="Nature">
        <title>The genome of the seagrass Zostera marina reveals angiosperm adaptation to the sea.</title>
        <authorList>
            <person name="Olsen J.L."/>
            <person name="Rouze P."/>
            <person name="Verhelst B."/>
            <person name="Lin Y.-C."/>
            <person name="Bayer T."/>
            <person name="Collen J."/>
            <person name="Dattolo E."/>
            <person name="De Paoli E."/>
            <person name="Dittami S."/>
            <person name="Maumus F."/>
            <person name="Michel G."/>
            <person name="Kersting A."/>
            <person name="Lauritano C."/>
            <person name="Lohaus R."/>
            <person name="Toepel M."/>
            <person name="Tonon T."/>
            <person name="Vanneste K."/>
            <person name="Amirebrahimi M."/>
            <person name="Brakel J."/>
            <person name="Bostroem C."/>
            <person name="Chovatia M."/>
            <person name="Grimwood J."/>
            <person name="Jenkins J.W."/>
            <person name="Jueterbock A."/>
            <person name="Mraz A."/>
            <person name="Stam W.T."/>
            <person name="Tice H."/>
            <person name="Bornberg-Bauer E."/>
            <person name="Green P.J."/>
            <person name="Pearson G.A."/>
            <person name="Procaccini G."/>
            <person name="Duarte C.M."/>
            <person name="Schmutz J."/>
            <person name="Reusch T.B.H."/>
            <person name="Van de Peer Y."/>
        </authorList>
    </citation>
    <scope>NUCLEOTIDE SEQUENCE [LARGE SCALE GENOMIC DNA]</scope>
    <source>
        <strain evidence="7">cv. Finnish</strain>
    </source>
</reference>
<dbReference type="EMBL" id="LFYR01000661">
    <property type="protein sequence ID" value="KMZ71735.1"/>
    <property type="molecule type" value="Genomic_DNA"/>
</dbReference>
<name>A0A0K9PU31_ZOSMR</name>
<keyword evidence="2 3" id="KW-0808">Transferase</keyword>
<dbReference type="SUPFAM" id="SSF53756">
    <property type="entry name" value="UDP-Glycosyltransferase/glycogen phosphorylase"/>
    <property type="match status" value="1"/>
</dbReference>
<feature type="domain" description="Glycosyltransferase N-terminal" evidence="5">
    <location>
        <begin position="12"/>
        <end position="56"/>
    </location>
</feature>
<dbReference type="CDD" id="cd03784">
    <property type="entry name" value="GT1_Gtf-like"/>
    <property type="match status" value="1"/>
</dbReference>
<dbReference type="InterPro" id="IPR058980">
    <property type="entry name" value="Glyco_transf_N"/>
</dbReference>
<proteinExistence type="inferred from homology"/>
<dbReference type="AlphaFoldDB" id="A0A0K9PU31"/>
<gene>
    <name evidence="6" type="ORF">ZOSMA_176G00130</name>
</gene>
<dbReference type="InterPro" id="IPR035595">
    <property type="entry name" value="UDP_glycos_trans_CS"/>
</dbReference>
<keyword evidence="3" id="KW-0328">Glycosyltransferase</keyword>
<dbReference type="FunFam" id="3.40.50.2000:FF:000027">
    <property type="entry name" value="Glycosyltransferase"/>
    <property type="match status" value="1"/>
</dbReference>
<organism evidence="6 7">
    <name type="scientific">Zostera marina</name>
    <name type="common">Eelgrass</name>
    <dbReference type="NCBI Taxonomy" id="29655"/>
    <lineage>
        <taxon>Eukaryota</taxon>
        <taxon>Viridiplantae</taxon>
        <taxon>Streptophyta</taxon>
        <taxon>Embryophyta</taxon>
        <taxon>Tracheophyta</taxon>
        <taxon>Spermatophyta</taxon>
        <taxon>Magnoliopsida</taxon>
        <taxon>Liliopsida</taxon>
        <taxon>Zosteraceae</taxon>
        <taxon>Zostera</taxon>
    </lineage>
</organism>
<evidence type="ECO:0000259" key="5">
    <source>
        <dbReference type="Pfam" id="PF26168"/>
    </source>
</evidence>
<dbReference type="Proteomes" id="UP000036987">
    <property type="component" value="Unassembled WGS sequence"/>
</dbReference>
<evidence type="ECO:0000256" key="1">
    <source>
        <dbReference type="ARBA" id="ARBA00009995"/>
    </source>
</evidence>
<comment type="caution">
    <text evidence="6">The sequence shown here is derived from an EMBL/GenBank/DDBJ whole genome shotgun (WGS) entry which is preliminary data.</text>
</comment>
<dbReference type="FunFam" id="3.40.50.2000:FF:000055">
    <property type="entry name" value="Glycosyltransferase"/>
    <property type="match status" value="1"/>
</dbReference>
<evidence type="ECO:0000313" key="7">
    <source>
        <dbReference type="Proteomes" id="UP000036987"/>
    </source>
</evidence>
<evidence type="ECO:0000313" key="6">
    <source>
        <dbReference type="EMBL" id="KMZ71735.1"/>
    </source>
</evidence>
<accession>A0A0K9PU31</accession>
<keyword evidence="7" id="KW-1185">Reference proteome</keyword>
<evidence type="ECO:0000256" key="4">
    <source>
        <dbReference type="RuleBase" id="RU362057"/>
    </source>
</evidence>
<dbReference type="PANTHER" id="PTHR11926">
    <property type="entry name" value="GLUCOSYL/GLUCURONOSYL TRANSFERASES"/>
    <property type="match status" value="1"/>
</dbReference>
<dbReference type="STRING" id="29655.A0A0K9PU31"/>